<protein>
    <submittedName>
        <fullName evidence="2">Putative tricarboxylic transport membrane protein</fullName>
    </submittedName>
</protein>
<dbReference type="OrthoDB" id="9780943at2"/>
<name>A0A4R6N854_9BURK</name>
<dbReference type="Gene3D" id="3.40.190.150">
    <property type="entry name" value="Bordetella uptake gene, domain 1"/>
    <property type="match status" value="1"/>
</dbReference>
<dbReference type="Gene3D" id="3.40.190.10">
    <property type="entry name" value="Periplasmic binding protein-like II"/>
    <property type="match status" value="1"/>
</dbReference>
<dbReference type="Proteomes" id="UP000295357">
    <property type="component" value="Unassembled WGS sequence"/>
</dbReference>
<organism evidence="2 3">
    <name type="scientific">Roseateles asaccharophilus</name>
    <dbReference type="NCBI Taxonomy" id="582607"/>
    <lineage>
        <taxon>Bacteria</taxon>
        <taxon>Pseudomonadati</taxon>
        <taxon>Pseudomonadota</taxon>
        <taxon>Betaproteobacteria</taxon>
        <taxon>Burkholderiales</taxon>
        <taxon>Sphaerotilaceae</taxon>
        <taxon>Roseateles</taxon>
    </lineage>
</organism>
<comment type="similarity">
    <text evidence="1">Belongs to the UPF0065 (bug) family.</text>
</comment>
<keyword evidence="3" id="KW-1185">Reference proteome</keyword>
<dbReference type="Pfam" id="PF03401">
    <property type="entry name" value="TctC"/>
    <property type="match status" value="1"/>
</dbReference>
<evidence type="ECO:0000256" key="1">
    <source>
        <dbReference type="ARBA" id="ARBA00006987"/>
    </source>
</evidence>
<evidence type="ECO:0000313" key="2">
    <source>
        <dbReference type="EMBL" id="TDP09651.1"/>
    </source>
</evidence>
<proteinExistence type="inferred from homology"/>
<dbReference type="EMBL" id="SNXE01000004">
    <property type="protein sequence ID" value="TDP09651.1"/>
    <property type="molecule type" value="Genomic_DNA"/>
</dbReference>
<dbReference type="InterPro" id="IPR005064">
    <property type="entry name" value="BUG"/>
</dbReference>
<dbReference type="PIRSF" id="PIRSF017082">
    <property type="entry name" value="YflP"/>
    <property type="match status" value="1"/>
</dbReference>
<dbReference type="RefSeq" id="WP_133603620.1">
    <property type="nucleotide sequence ID" value="NZ_JAUFPJ010000004.1"/>
</dbReference>
<reference evidence="2 3" key="1">
    <citation type="submission" date="2019-03" db="EMBL/GenBank/DDBJ databases">
        <title>Genomic Encyclopedia of Type Strains, Phase IV (KMG-IV): sequencing the most valuable type-strain genomes for metagenomic binning, comparative biology and taxonomic classification.</title>
        <authorList>
            <person name="Goeker M."/>
        </authorList>
    </citation>
    <scope>NUCLEOTIDE SEQUENCE [LARGE SCALE GENOMIC DNA]</scope>
    <source>
        <strain evidence="2 3">DSM 25082</strain>
    </source>
</reference>
<sequence length="320" mass="33947">MLQRRQILIGAGAGLCTAPAWAQKSEPLPELRIVIPANPGGGWDQTGRAFGAALQSAKLVERVQYENIGGKAGTVGLAQFVERYASTPNTLMVGGLVLLGGVALHRPKVELSQLNPIAGLTSDYMVVAVPASSPLRSLKDLAEALGRPDYKATVVGGSAGGVDHMLLGMMLRARRGNPDNYSYLATSSGNDAVRALTEGKAQIGISGYSEFRNAMAAGSIRALAVSSRRSRYGLPALREGGIDTDLANWRGLFAPAGISEAQSQALAALIERGARSPDWTELLRRNDWVGAYRAGSDFRSFVESEMTTARVVVHMLKLKA</sequence>
<comment type="caution">
    <text evidence="2">The sequence shown here is derived from an EMBL/GenBank/DDBJ whole genome shotgun (WGS) entry which is preliminary data.</text>
</comment>
<dbReference type="AlphaFoldDB" id="A0A4R6N854"/>
<gene>
    <name evidence="2" type="ORF">DFR39_104212</name>
</gene>
<accession>A0A4R6N854</accession>
<evidence type="ECO:0000313" key="3">
    <source>
        <dbReference type="Proteomes" id="UP000295357"/>
    </source>
</evidence>
<dbReference type="PANTHER" id="PTHR42928">
    <property type="entry name" value="TRICARBOXYLATE-BINDING PROTEIN"/>
    <property type="match status" value="1"/>
</dbReference>
<dbReference type="SUPFAM" id="SSF53850">
    <property type="entry name" value="Periplasmic binding protein-like II"/>
    <property type="match status" value="1"/>
</dbReference>
<dbReference type="InterPro" id="IPR042100">
    <property type="entry name" value="Bug_dom1"/>
</dbReference>
<dbReference type="PANTHER" id="PTHR42928:SF3">
    <property type="entry name" value="UPF0065 PROTEIN YFLP"/>
    <property type="match status" value="1"/>
</dbReference>